<evidence type="ECO:0000256" key="3">
    <source>
        <dbReference type="SAM" id="SignalP"/>
    </source>
</evidence>
<dbReference type="RefSeq" id="XP_014663009.1">
    <property type="nucleotide sequence ID" value="XM_014807523.1"/>
</dbReference>
<evidence type="ECO:0000313" key="8">
    <source>
        <dbReference type="RefSeq" id="XP_014663008.1"/>
    </source>
</evidence>
<feature type="region of interest" description="Disordered" evidence="1">
    <location>
        <begin position="75"/>
        <end position="153"/>
    </location>
</feature>
<evidence type="ECO:0000256" key="2">
    <source>
        <dbReference type="SAM" id="Phobius"/>
    </source>
</evidence>
<dbReference type="PROSITE" id="PS50853">
    <property type="entry name" value="FN3"/>
    <property type="match status" value="1"/>
</dbReference>
<feature type="signal peptide" evidence="3">
    <location>
        <begin position="1"/>
        <end position="24"/>
    </location>
</feature>
<dbReference type="RefSeq" id="XP_014663006.1">
    <property type="nucleotide sequence ID" value="XM_014807520.1"/>
</dbReference>
<dbReference type="SUPFAM" id="SSF49265">
    <property type="entry name" value="Fibronectin type III"/>
    <property type="match status" value="1"/>
</dbReference>
<dbReference type="Pfam" id="PF00041">
    <property type="entry name" value="fn3"/>
    <property type="match status" value="1"/>
</dbReference>
<keyword evidence="2" id="KW-0472">Membrane</keyword>
<sequence length="424" mass="47468">MSVLQCCVLTLAVVLCALTDQLLGATMDSLLYKPRVVELSPRCVTVSWDPLAFVEARNSTLLGYRAKYQLIEKNTKPKLRETSSSPTRDEDEERERDAADIISRPKRAKSDAGGNNNNDGKRRRNKKKKSKKKKNKNKNRNDASAAAAGGKRRRVGWTMDDECSGGAEINSCHVCNLTADHKYKFRVEANYQTGMRVQSESSTSLVVGLPPEQPYITAITPVDHETLEITWQLNVGHRMPPHGFTIHHREYGSSGDYVTTRVEGADGRRRELDGLAPLTDYEVYVAAYSANGESSPSNPRYGQTTVGLLPESDEAIGSSTEESTRLLIIILGTVLGGLILLLLIFIVLCAWKQRQQRQIIMVMDEKIRSKYADTSLQTYMERAVSKTNGPFPNGQLQQVSMSANRWRSDNMTRMRMLDRESKFG</sequence>
<evidence type="ECO:0000259" key="4">
    <source>
        <dbReference type="PROSITE" id="PS50853"/>
    </source>
</evidence>
<feature type="compositionally biased region" description="Basic residues" evidence="1">
    <location>
        <begin position="121"/>
        <end position="138"/>
    </location>
</feature>
<protein>
    <submittedName>
        <fullName evidence="6 7">Uncharacterized protein LOC106805789</fullName>
    </submittedName>
</protein>
<keyword evidence="5" id="KW-1185">Reference proteome</keyword>
<dbReference type="RefSeq" id="XP_014663007.1">
    <property type="nucleotide sequence ID" value="XM_014807521.1"/>
</dbReference>
<evidence type="ECO:0000256" key="1">
    <source>
        <dbReference type="SAM" id="MobiDB-lite"/>
    </source>
</evidence>
<organism evidence="5 9">
    <name type="scientific">Priapulus caudatus</name>
    <name type="common">Priapulid worm</name>
    <dbReference type="NCBI Taxonomy" id="37621"/>
    <lineage>
        <taxon>Eukaryota</taxon>
        <taxon>Metazoa</taxon>
        <taxon>Ecdysozoa</taxon>
        <taxon>Scalidophora</taxon>
        <taxon>Priapulida</taxon>
        <taxon>Priapulimorpha</taxon>
        <taxon>Priapulimorphida</taxon>
        <taxon>Priapulidae</taxon>
        <taxon>Priapulus</taxon>
    </lineage>
</organism>
<dbReference type="InterPro" id="IPR013783">
    <property type="entry name" value="Ig-like_fold"/>
</dbReference>
<accession>A0ABM1DST8</accession>
<keyword evidence="3" id="KW-0732">Signal</keyword>
<keyword evidence="2" id="KW-0812">Transmembrane</keyword>
<dbReference type="InterPro" id="IPR036116">
    <property type="entry name" value="FN3_sf"/>
</dbReference>
<evidence type="ECO:0000313" key="7">
    <source>
        <dbReference type="RefSeq" id="XP_014663007.1"/>
    </source>
</evidence>
<reference evidence="6 7" key="1">
    <citation type="submission" date="2025-05" db="UniProtKB">
        <authorList>
            <consortium name="RefSeq"/>
        </authorList>
    </citation>
    <scope>IDENTIFICATION</scope>
</reference>
<dbReference type="SMART" id="SM00060">
    <property type="entry name" value="FN3"/>
    <property type="match status" value="2"/>
</dbReference>
<dbReference type="RefSeq" id="XP_014663008.1">
    <property type="nucleotide sequence ID" value="XM_014807522.1"/>
</dbReference>
<dbReference type="GeneID" id="106805789"/>
<gene>
    <name evidence="6 7 8 9" type="primary">LOC106805789</name>
</gene>
<evidence type="ECO:0000313" key="6">
    <source>
        <dbReference type="RefSeq" id="XP_014663006.1"/>
    </source>
</evidence>
<keyword evidence="2" id="KW-1133">Transmembrane helix</keyword>
<name>A0ABM1DST8_PRICU</name>
<evidence type="ECO:0000313" key="9">
    <source>
        <dbReference type="RefSeq" id="XP_014663009.1"/>
    </source>
</evidence>
<feature type="transmembrane region" description="Helical" evidence="2">
    <location>
        <begin position="326"/>
        <end position="351"/>
    </location>
</feature>
<dbReference type="Gene3D" id="2.60.40.10">
    <property type="entry name" value="Immunoglobulins"/>
    <property type="match status" value="2"/>
</dbReference>
<dbReference type="InterPro" id="IPR003961">
    <property type="entry name" value="FN3_dom"/>
</dbReference>
<feature type="domain" description="Fibronectin type-III" evidence="4">
    <location>
        <begin position="210"/>
        <end position="307"/>
    </location>
</feature>
<evidence type="ECO:0000313" key="5">
    <source>
        <dbReference type="Proteomes" id="UP000695022"/>
    </source>
</evidence>
<dbReference type="CDD" id="cd00063">
    <property type="entry name" value="FN3"/>
    <property type="match status" value="1"/>
</dbReference>
<feature type="chain" id="PRO_5045022180" evidence="3">
    <location>
        <begin position="25"/>
        <end position="424"/>
    </location>
</feature>
<proteinExistence type="predicted"/>
<dbReference type="Proteomes" id="UP000695022">
    <property type="component" value="Unplaced"/>
</dbReference>